<dbReference type="CDD" id="cd01392">
    <property type="entry name" value="HTH_LacI"/>
    <property type="match status" value="1"/>
</dbReference>
<dbReference type="SUPFAM" id="SSF47413">
    <property type="entry name" value="lambda repressor-like DNA-binding domains"/>
    <property type="match status" value="1"/>
</dbReference>
<gene>
    <name evidence="6" type="ORF">ACFFGN_16525</name>
</gene>
<feature type="domain" description="HTH lacI-type" evidence="5">
    <location>
        <begin position="11"/>
        <end position="65"/>
    </location>
</feature>
<evidence type="ECO:0000313" key="6">
    <source>
        <dbReference type="EMBL" id="MFC0625684.1"/>
    </source>
</evidence>
<dbReference type="Proteomes" id="UP001589890">
    <property type="component" value="Unassembled WGS sequence"/>
</dbReference>
<evidence type="ECO:0000256" key="1">
    <source>
        <dbReference type="ARBA" id="ARBA00023015"/>
    </source>
</evidence>
<feature type="region of interest" description="Disordered" evidence="4">
    <location>
        <begin position="328"/>
        <end position="349"/>
    </location>
</feature>
<evidence type="ECO:0000259" key="5">
    <source>
        <dbReference type="PROSITE" id="PS50932"/>
    </source>
</evidence>
<sequence length="349" mass="37116">MPTRSSGHGSPTIGTVAAEAGVSRATVSRAFSQPHRLKPETVERVLEVARRLGYAVNPMAKALSTGRSGNLALIVPDIANPFFPPMIRAVEQRADTAGYAVFLGHTDEDPAREDLLITRFAKQVDGFVIASSRMIETEIRAHAERRPVVLINRDVARIPRVLIDTTSGVTQAVTHLAELGHRQIAYLGGPSRSWSDGQRRRTVKRVGERAGLSVAMLPGRRASYESGREAVPAILATGVTAVIAFDDLLAHGVLTGLAERDIDVPGQFSVIGCDDVLAAQTYPPLTTVSSRAAEAGTAAVEMLASRLGSDVTGADDRLTLDTSLVVRATTTTAPRPTRKTRTTSATPTG</sequence>
<protein>
    <submittedName>
        <fullName evidence="6">LacI family DNA-binding transcriptional regulator</fullName>
    </submittedName>
</protein>
<keyword evidence="1" id="KW-0805">Transcription regulation</keyword>
<name>A0ABV6QM20_9ACTN</name>
<evidence type="ECO:0000256" key="4">
    <source>
        <dbReference type="SAM" id="MobiDB-lite"/>
    </source>
</evidence>
<evidence type="ECO:0000313" key="7">
    <source>
        <dbReference type="Proteomes" id="UP001589890"/>
    </source>
</evidence>
<dbReference type="CDD" id="cd06267">
    <property type="entry name" value="PBP1_LacI_sugar_binding-like"/>
    <property type="match status" value="1"/>
</dbReference>
<dbReference type="Gene3D" id="1.10.260.40">
    <property type="entry name" value="lambda repressor-like DNA-binding domains"/>
    <property type="match status" value="1"/>
</dbReference>
<dbReference type="RefSeq" id="WP_380048348.1">
    <property type="nucleotide sequence ID" value="NZ_JBHLTC010000018.1"/>
</dbReference>
<dbReference type="Gene3D" id="3.40.50.2300">
    <property type="match status" value="2"/>
</dbReference>
<dbReference type="SMART" id="SM00354">
    <property type="entry name" value="HTH_LACI"/>
    <property type="match status" value="1"/>
</dbReference>
<dbReference type="SUPFAM" id="SSF53822">
    <property type="entry name" value="Periplasmic binding protein-like I"/>
    <property type="match status" value="1"/>
</dbReference>
<comment type="caution">
    <text evidence="6">The sequence shown here is derived from an EMBL/GenBank/DDBJ whole genome shotgun (WGS) entry which is preliminary data.</text>
</comment>
<dbReference type="PANTHER" id="PTHR30146:SF138">
    <property type="entry name" value="TRANSCRIPTIONAL REGULATORY PROTEIN"/>
    <property type="match status" value="1"/>
</dbReference>
<evidence type="ECO:0000256" key="3">
    <source>
        <dbReference type="ARBA" id="ARBA00023163"/>
    </source>
</evidence>
<dbReference type="InterPro" id="IPR046335">
    <property type="entry name" value="LacI/GalR-like_sensor"/>
</dbReference>
<organism evidence="6 7">
    <name type="scientific">Kribbella deserti</name>
    <dbReference type="NCBI Taxonomy" id="1926257"/>
    <lineage>
        <taxon>Bacteria</taxon>
        <taxon>Bacillati</taxon>
        <taxon>Actinomycetota</taxon>
        <taxon>Actinomycetes</taxon>
        <taxon>Propionibacteriales</taxon>
        <taxon>Kribbellaceae</taxon>
        <taxon>Kribbella</taxon>
    </lineage>
</organism>
<dbReference type="Pfam" id="PF13377">
    <property type="entry name" value="Peripla_BP_3"/>
    <property type="match status" value="1"/>
</dbReference>
<dbReference type="GO" id="GO:0003677">
    <property type="term" value="F:DNA binding"/>
    <property type="evidence" value="ECO:0007669"/>
    <property type="project" value="UniProtKB-KW"/>
</dbReference>
<proteinExistence type="predicted"/>
<accession>A0ABV6QM20</accession>
<reference evidence="6 7" key="1">
    <citation type="submission" date="2024-09" db="EMBL/GenBank/DDBJ databases">
        <authorList>
            <person name="Sun Q."/>
            <person name="Mori K."/>
        </authorList>
    </citation>
    <scope>NUCLEOTIDE SEQUENCE [LARGE SCALE GENOMIC DNA]</scope>
    <source>
        <strain evidence="6 7">CGMCC 1.15906</strain>
    </source>
</reference>
<dbReference type="Pfam" id="PF00356">
    <property type="entry name" value="LacI"/>
    <property type="match status" value="1"/>
</dbReference>
<evidence type="ECO:0000256" key="2">
    <source>
        <dbReference type="ARBA" id="ARBA00023125"/>
    </source>
</evidence>
<dbReference type="EMBL" id="JBHLTC010000018">
    <property type="protein sequence ID" value="MFC0625684.1"/>
    <property type="molecule type" value="Genomic_DNA"/>
</dbReference>
<dbReference type="InterPro" id="IPR010982">
    <property type="entry name" value="Lambda_DNA-bd_dom_sf"/>
</dbReference>
<dbReference type="InterPro" id="IPR000843">
    <property type="entry name" value="HTH_LacI"/>
</dbReference>
<dbReference type="InterPro" id="IPR028082">
    <property type="entry name" value="Peripla_BP_I"/>
</dbReference>
<keyword evidence="3" id="KW-0804">Transcription</keyword>
<dbReference type="PROSITE" id="PS50932">
    <property type="entry name" value="HTH_LACI_2"/>
    <property type="match status" value="1"/>
</dbReference>
<keyword evidence="2 6" id="KW-0238">DNA-binding</keyword>
<dbReference type="PANTHER" id="PTHR30146">
    <property type="entry name" value="LACI-RELATED TRANSCRIPTIONAL REPRESSOR"/>
    <property type="match status" value="1"/>
</dbReference>
<keyword evidence="7" id="KW-1185">Reference proteome</keyword>